<dbReference type="AlphaFoldDB" id="A0A4P6YAR1"/>
<dbReference type="InterPro" id="IPR017871">
    <property type="entry name" value="ABC_transporter-like_CS"/>
</dbReference>
<name>A0A4P6YAR1_9FLAO</name>
<keyword evidence="6" id="KW-1185">Reference proteome</keyword>
<sequence length="325" mass="37156">MLQLKNISFTYIENPVIENVSFDIVKGQNVALIGESGCGKSTLLKLLYGMYNLDQGDIFYDGKAILGPKYNLIPGEDYIKYLAQDFDLMPYITVEENVGKFLSNIYKEEKKARVEELLEMVEMTQFAKVKAKYLSGGQQQRVALARVLAVEPEILLLDEPFSQIDSFRKNSLRRNLFNYFKKKQITCIIATHDSAETLSFSDETMVLQNGKLVAKGKSRELYENPPNYYVASLFGEINELKQSHFTDIESADATLLLYPHQLKVVEEGKMKAIVKQCYFKGNHYLIKAAFDRKAIFFEHHSELDLNQEVSLHPIKALSKPHQSLI</sequence>
<evidence type="ECO:0000313" key="6">
    <source>
        <dbReference type="Proteomes" id="UP000291124"/>
    </source>
</evidence>
<dbReference type="OrthoDB" id="9802264at2"/>
<keyword evidence="1" id="KW-0813">Transport</keyword>
<proteinExistence type="predicted"/>
<evidence type="ECO:0000256" key="2">
    <source>
        <dbReference type="ARBA" id="ARBA00022741"/>
    </source>
</evidence>
<dbReference type="GO" id="GO:0016887">
    <property type="term" value="F:ATP hydrolysis activity"/>
    <property type="evidence" value="ECO:0007669"/>
    <property type="project" value="InterPro"/>
</dbReference>
<dbReference type="Proteomes" id="UP000291124">
    <property type="component" value="Chromosome"/>
</dbReference>
<keyword evidence="3 5" id="KW-0067">ATP-binding</keyword>
<dbReference type="GO" id="GO:0005524">
    <property type="term" value="F:ATP binding"/>
    <property type="evidence" value="ECO:0007669"/>
    <property type="project" value="UniProtKB-KW"/>
</dbReference>
<evidence type="ECO:0000313" key="5">
    <source>
        <dbReference type="EMBL" id="QBN17350.1"/>
    </source>
</evidence>
<dbReference type="SUPFAM" id="SSF52540">
    <property type="entry name" value="P-loop containing nucleoside triphosphate hydrolases"/>
    <property type="match status" value="1"/>
</dbReference>
<organism evidence="5 6">
    <name type="scientific">Flavobacterium nackdongense</name>
    <dbReference type="NCBI Taxonomy" id="2547394"/>
    <lineage>
        <taxon>Bacteria</taxon>
        <taxon>Pseudomonadati</taxon>
        <taxon>Bacteroidota</taxon>
        <taxon>Flavobacteriia</taxon>
        <taxon>Flavobacteriales</taxon>
        <taxon>Flavobacteriaceae</taxon>
        <taxon>Flavobacterium</taxon>
    </lineage>
</organism>
<feature type="domain" description="ABC transporter" evidence="4">
    <location>
        <begin position="2"/>
        <end position="234"/>
    </location>
</feature>
<dbReference type="PANTHER" id="PTHR42781:SF4">
    <property type="entry name" value="SPERMIDINE_PUTRESCINE IMPORT ATP-BINDING PROTEIN POTA"/>
    <property type="match status" value="1"/>
</dbReference>
<evidence type="ECO:0000256" key="1">
    <source>
        <dbReference type="ARBA" id="ARBA00022448"/>
    </source>
</evidence>
<dbReference type="InterPro" id="IPR027417">
    <property type="entry name" value="P-loop_NTPase"/>
</dbReference>
<dbReference type="PANTHER" id="PTHR42781">
    <property type="entry name" value="SPERMIDINE/PUTRESCINE IMPORT ATP-BINDING PROTEIN POTA"/>
    <property type="match status" value="1"/>
</dbReference>
<dbReference type="InterPro" id="IPR050093">
    <property type="entry name" value="ABC_SmlMolc_Importer"/>
</dbReference>
<dbReference type="SMART" id="SM00382">
    <property type="entry name" value="AAA"/>
    <property type="match status" value="1"/>
</dbReference>
<accession>A0A4P6YAR1</accession>
<dbReference type="KEGG" id="fnk:E1750_00540"/>
<dbReference type="InterPro" id="IPR003593">
    <property type="entry name" value="AAA+_ATPase"/>
</dbReference>
<reference evidence="6" key="1">
    <citation type="submission" date="2019-03" db="EMBL/GenBank/DDBJ databases">
        <title>Flavobacterium sp.</title>
        <authorList>
            <person name="Kim H."/>
        </authorList>
    </citation>
    <scope>NUCLEOTIDE SEQUENCE [LARGE SCALE GENOMIC DNA]</scope>
    <source>
        <strain evidence="6">GS13</strain>
    </source>
</reference>
<keyword evidence="2" id="KW-0547">Nucleotide-binding</keyword>
<dbReference type="RefSeq" id="WP_133274881.1">
    <property type="nucleotide sequence ID" value="NZ_CP037933.1"/>
</dbReference>
<dbReference type="Gene3D" id="3.40.50.300">
    <property type="entry name" value="P-loop containing nucleotide triphosphate hydrolases"/>
    <property type="match status" value="1"/>
</dbReference>
<protein>
    <submittedName>
        <fullName evidence="5">ABC transporter ATP-binding protein</fullName>
    </submittedName>
</protein>
<dbReference type="InterPro" id="IPR003439">
    <property type="entry name" value="ABC_transporter-like_ATP-bd"/>
</dbReference>
<gene>
    <name evidence="5" type="ORF">E1750_00540</name>
</gene>
<dbReference type="Pfam" id="PF00005">
    <property type="entry name" value="ABC_tran"/>
    <property type="match status" value="1"/>
</dbReference>
<evidence type="ECO:0000259" key="4">
    <source>
        <dbReference type="PROSITE" id="PS50893"/>
    </source>
</evidence>
<dbReference type="PROSITE" id="PS00211">
    <property type="entry name" value="ABC_TRANSPORTER_1"/>
    <property type="match status" value="1"/>
</dbReference>
<dbReference type="PROSITE" id="PS50893">
    <property type="entry name" value="ABC_TRANSPORTER_2"/>
    <property type="match status" value="1"/>
</dbReference>
<dbReference type="EMBL" id="CP037933">
    <property type="protein sequence ID" value="QBN17350.1"/>
    <property type="molecule type" value="Genomic_DNA"/>
</dbReference>
<evidence type="ECO:0000256" key="3">
    <source>
        <dbReference type="ARBA" id="ARBA00022840"/>
    </source>
</evidence>